<dbReference type="EnsemblPlants" id="KQL23957">
    <property type="protein sequence ID" value="KQL23957"/>
    <property type="gene ID" value="SETIT_029591mg"/>
</dbReference>
<feature type="compositionally biased region" description="Gly residues" evidence="1">
    <location>
        <begin position="218"/>
        <end position="228"/>
    </location>
</feature>
<evidence type="ECO:0000313" key="2">
    <source>
        <dbReference type="EnsemblPlants" id="KQL23957"/>
    </source>
</evidence>
<dbReference type="EMBL" id="AGNK02000985">
    <property type="status" value="NOT_ANNOTATED_CDS"/>
    <property type="molecule type" value="Genomic_DNA"/>
</dbReference>
<accession>A0A0Q3TL46</accession>
<evidence type="ECO:0000256" key="1">
    <source>
        <dbReference type="SAM" id="MobiDB-lite"/>
    </source>
</evidence>
<name>A0A0Q3TL46_SETIT</name>
<proteinExistence type="predicted"/>
<dbReference type="InParanoid" id="A0A0Q3TL46"/>
<dbReference type="eggNOG" id="ENOG502R60W">
    <property type="taxonomic scope" value="Eukaryota"/>
</dbReference>
<dbReference type="Gramene" id="KQL23957">
    <property type="protein sequence ID" value="KQL23957"/>
    <property type="gene ID" value="SETIT_029591mg"/>
</dbReference>
<keyword evidence="3" id="KW-1185">Reference proteome</keyword>
<reference evidence="3" key="1">
    <citation type="journal article" date="2012" name="Nat. Biotechnol.">
        <title>Reference genome sequence of the model plant Setaria.</title>
        <authorList>
            <person name="Bennetzen J.L."/>
            <person name="Schmutz J."/>
            <person name="Wang H."/>
            <person name="Percifield R."/>
            <person name="Hawkins J."/>
            <person name="Pontaroli A.C."/>
            <person name="Estep M."/>
            <person name="Feng L."/>
            <person name="Vaughn J.N."/>
            <person name="Grimwood J."/>
            <person name="Jenkins J."/>
            <person name="Barry K."/>
            <person name="Lindquist E."/>
            <person name="Hellsten U."/>
            <person name="Deshpande S."/>
            <person name="Wang X."/>
            <person name="Wu X."/>
            <person name="Mitros T."/>
            <person name="Triplett J."/>
            <person name="Yang X."/>
            <person name="Ye C.Y."/>
            <person name="Mauro-Herrera M."/>
            <person name="Wang L."/>
            <person name="Li P."/>
            <person name="Sharma M."/>
            <person name="Sharma R."/>
            <person name="Ronald P.C."/>
            <person name="Panaud O."/>
            <person name="Kellogg E.A."/>
            <person name="Brutnell T.P."/>
            <person name="Doust A.N."/>
            <person name="Tuskan G.A."/>
            <person name="Rokhsar D."/>
            <person name="Devos K.M."/>
        </authorList>
    </citation>
    <scope>NUCLEOTIDE SEQUENCE [LARGE SCALE GENOMIC DNA]</scope>
    <source>
        <strain evidence="3">cv. Yugu1</strain>
    </source>
</reference>
<organism evidence="2 3">
    <name type="scientific">Setaria italica</name>
    <name type="common">Foxtail millet</name>
    <name type="synonym">Panicum italicum</name>
    <dbReference type="NCBI Taxonomy" id="4555"/>
    <lineage>
        <taxon>Eukaryota</taxon>
        <taxon>Viridiplantae</taxon>
        <taxon>Streptophyta</taxon>
        <taxon>Embryophyta</taxon>
        <taxon>Tracheophyta</taxon>
        <taxon>Spermatophyta</taxon>
        <taxon>Magnoliopsida</taxon>
        <taxon>Liliopsida</taxon>
        <taxon>Poales</taxon>
        <taxon>Poaceae</taxon>
        <taxon>PACMAD clade</taxon>
        <taxon>Panicoideae</taxon>
        <taxon>Panicodae</taxon>
        <taxon>Paniceae</taxon>
        <taxon>Cenchrinae</taxon>
        <taxon>Setaria</taxon>
    </lineage>
</organism>
<reference evidence="2" key="2">
    <citation type="submission" date="2018-08" db="UniProtKB">
        <authorList>
            <consortium name="EnsemblPlants"/>
        </authorList>
    </citation>
    <scope>IDENTIFICATION</scope>
    <source>
        <strain evidence="2">Yugu1</strain>
    </source>
</reference>
<feature type="compositionally biased region" description="Basic and acidic residues" evidence="1">
    <location>
        <begin position="116"/>
        <end position="134"/>
    </location>
</feature>
<feature type="region of interest" description="Disordered" evidence="1">
    <location>
        <begin position="103"/>
        <end position="230"/>
    </location>
</feature>
<protein>
    <submittedName>
        <fullName evidence="2">Uncharacterized protein</fullName>
    </submittedName>
</protein>
<sequence>APVAPLLRLLVRRRVRTVANDGPDAVDRRQRLAGADAAPEMPERLHGAGLQRLERVHHDAIHVGDAPPDVDHGAAQVLLRVLEQLLHEVRRRDRRDAGELQRRVPELLEALPPAGEQRRQLRDDGEEPGARGEEGVGGDAELSGDLGGVGGEHAGDDGVQAAAREGAEEARELAVVPPQQLENVEERGLAGSREVGGRRVGREEVERDGRVGGDDKLGGGGAGVGGPEGTLDEHHGDVEAAAEEDLGELRHGDDVALAEARVHHHGLSLLRLGRHGVLLLHGRRR</sequence>
<dbReference type="Proteomes" id="UP000004995">
    <property type="component" value="Unassembled WGS sequence"/>
</dbReference>
<evidence type="ECO:0000313" key="3">
    <source>
        <dbReference type="Proteomes" id="UP000004995"/>
    </source>
</evidence>
<dbReference type="AlphaFoldDB" id="A0A0Q3TL46"/>
<feature type="compositionally biased region" description="Basic and acidic residues" evidence="1">
    <location>
        <begin position="195"/>
        <end position="217"/>
    </location>
</feature>